<proteinExistence type="predicted"/>
<dbReference type="AlphaFoldDB" id="A0A917HMX5"/>
<name>A0A917HMX5_9BACT</name>
<gene>
    <name evidence="2" type="ORF">GCM10011585_29090</name>
</gene>
<evidence type="ECO:0000313" key="3">
    <source>
        <dbReference type="Proteomes" id="UP000647241"/>
    </source>
</evidence>
<protein>
    <submittedName>
        <fullName evidence="2">Uncharacterized protein</fullName>
    </submittedName>
</protein>
<dbReference type="EMBL" id="BMGT01000003">
    <property type="protein sequence ID" value="GGG83567.1"/>
    <property type="molecule type" value="Genomic_DNA"/>
</dbReference>
<reference evidence="2" key="2">
    <citation type="submission" date="2020-09" db="EMBL/GenBank/DDBJ databases">
        <authorList>
            <person name="Sun Q."/>
            <person name="Zhou Y."/>
        </authorList>
    </citation>
    <scope>NUCLEOTIDE SEQUENCE</scope>
    <source>
        <strain evidence="2">CGMCC 1.12997</strain>
    </source>
</reference>
<evidence type="ECO:0000256" key="1">
    <source>
        <dbReference type="SAM" id="MobiDB-lite"/>
    </source>
</evidence>
<evidence type="ECO:0000313" key="2">
    <source>
        <dbReference type="EMBL" id="GGG83567.1"/>
    </source>
</evidence>
<comment type="caution">
    <text evidence="2">The sequence shown here is derived from an EMBL/GenBank/DDBJ whole genome shotgun (WGS) entry which is preliminary data.</text>
</comment>
<sequence>MSSTSGSSKKNSGLPPRESQTFTDALSKIATADAVSSRAAIQASKATKPSLHTRFVYGPAKGRV</sequence>
<accession>A0A917HMX5</accession>
<feature type="region of interest" description="Disordered" evidence="1">
    <location>
        <begin position="1"/>
        <end position="22"/>
    </location>
</feature>
<keyword evidence="3" id="KW-1185">Reference proteome</keyword>
<dbReference type="Proteomes" id="UP000647241">
    <property type="component" value="Unassembled WGS sequence"/>
</dbReference>
<organism evidence="2 3">
    <name type="scientific">Edaphobacter dinghuensis</name>
    <dbReference type="NCBI Taxonomy" id="1560005"/>
    <lineage>
        <taxon>Bacteria</taxon>
        <taxon>Pseudomonadati</taxon>
        <taxon>Acidobacteriota</taxon>
        <taxon>Terriglobia</taxon>
        <taxon>Terriglobales</taxon>
        <taxon>Acidobacteriaceae</taxon>
        <taxon>Edaphobacter</taxon>
    </lineage>
</organism>
<feature type="compositionally biased region" description="Low complexity" evidence="1">
    <location>
        <begin position="1"/>
        <end position="13"/>
    </location>
</feature>
<reference evidence="2" key="1">
    <citation type="journal article" date="2014" name="Int. J. Syst. Evol. Microbiol.">
        <title>Complete genome sequence of Corynebacterium casei LMG S-19264T (=DSM 44701T), isolated from a smear-ripened cheese.</title>
        <authorList>
            <consortium name="US DOE Joint Genome Institute (JGI-PGF)"/>
            <person name="Walter F."/>
            <person name="Albersmeier A."/>
            <person name="Kalinowski J."/>
            <person name="Ruckert C."/>
        </authorList>
    </citation>
    <scope>NUCLEOTIDE SEQUENCE</scope>
    <source>
        <strain evidence="2">CGMCC 1.12997</strain>
    </source>
</reference>